<feature type="transmembrane region" description="Helical" evidence="9">
    <location>
        <begin position="279"/>
        <end position="298"/>
    </location>
</feature>
<dbReference type="InterPro" id="IPR038770">
    <property type="entry name" value="Na+/solute_symporter_sf"/>
</dbReference>
<evidence type="ECO:0000256" key="4">
    <source>
        <dbReference type="ARBA" id="ARBA00022475"/>
    </source>
</evidence>
<feature type="transmembrane region" description="Helical" evidence="9">
    <location>
        <begin position="367"/>
        <end position="390"/>
    </location>
</feature>
<keyword evidence="2" id="KW-0813">Transport</keyword>
<feature type="transmembrane region" description="Helical" evidence="9">
    <location>
        <begin position="6"/>
        <end position="25"/>
    </location>
</feature>
<sequence>MGTDDITGFGLVVLLVSGALVLALLANRLSAVLRVPAPAMFLVGAAIASDVWPALGDLTERLDERIVTVALIVVLFDGGMGIGWRRFRRATGAVLWIGIAGTVVTAAGLAAAAHLLFGFDWRVALLLGTALAPTDPAVVFSVLGGREITGRTGTILEGESGANDPVGIAILVAILGATGGGVGAVLSGVGDFALQMSVGLAVGVVGGLGLRWVTQHVQLPNEGLYPLRTLTGAAAIYGLAAVAHGSGFLAVFLAGILVGDTQGPYKAEIERFTSALASLAEIVAFTILGLTVSVTNLFSGSDLLVGLALAGLMILLVRPVLVGLLLIPVKLSRNERIFVLWAGLKGAVPILLGIFLLNANINDGARVYRIIFVVVLVSVVVQGGSVPAVARLLRIPMRAQPPEPYAIGLRLRQAPEGLLRYTVEHGAPADGALVSDLDLGPGAWLSLAARDGELVDLGADTRLRADDEVLLHGQGGVEVAPLFTVPRRGSEPGPGHG</sequence>
<feature type="transmembrane region" description="Helical" evidence="9">
    <location>
        <begin position="37"/>
        <end position="54"/>
    </location>
</feature>
<dbReference type="Proteomes" id="UP001164965">
    <property type="component" value="Chromosome"/>
</dbReference>
<dbReference type="PANTHER" id="PTHR32507:SF7">
    <property type="entry name" value="K(+)_H(+) ANTIPORTER NHAP2"/>
    <property type="match status" value="1"/>
</dbReference>
<keyword evidence="5 9" id="KW-0812">Transmembrane</keyword>
<evidence type="ECO:0000256" key="6">
    <source>
        <dbReference type="ARBA" id="ARBA00022989"/>
    </source>
</evidence>
<dbReference type="InterPro" id="IPR006037">
    <property type="entry name" value="RCK_C"/>
</dbReference>
<proteinExistence type="predicted"/>
<feature type="transmembrane region" description="Helical" evidence="9">
    <location>
        <begin position="234"/>
        <end position="258"/>
    </location>
</feature>
<evidence type="ECO:0000256" key="2">
    <source>
        <dbReference type="ARBA" id="ARBA00022448"/>
    </source>
</evidence>
<dbReference type="EMBL" id="CP110615">
    <property type="protein sequence ID" value="UZJ26267.1"/>
    <property type="molecule type" value="Genomic_DNA"/>
</dbReference>
<keyword evidence="3" id="KW-0050">Antiport</keyword>
<dbReference type="Pfam" id="PF00999">
    <property type="entry name" value="Na_H_Exchanger"/>
    <property type="match status" value="1"/>
</dbReference>
<name>A0ABY6P3N6_9NOCA</name>
<evidence type="ECO:0000259" key="10">
    <source>
        <dbReference type="PROSITE" id="PS51202"/>
    </source>
</evidence>
<evidence type="ECO:0000256" key="5">
    <source>
        <dbReference type="ARBA" id="ARBA00022692"/>
    </source>
</evidence>
<evidence type="ECO:0000313" key="12">
    <source>
        <dbReference type="Proteomes" id="UP001164965"/>
    </source>
</evidence>
<evidence type="ECO:0000256" key="1">
    <source>
        <dbReference type="ARBA" id="ARBA00004651"/>
    </source>
</evidence>
<feature type="transmembrane region" description="Helical" evidence="9">
    <location>
        <begin position="66"/>
        <end position="84"/>
    </location>
</feature>
<dbReference type="PANTHER" id="PTHR32507">
    <property type="entry name" value="NA(+)/H(+) ANTIPORTER 1"/>
    <property type="match status" value="1"/>
</dbReference>
<keyword evidence="8 9" id="KW-0472">Membrane</keyword>
<dbReference type="RefSeq" id="WP_265384371.1">
    <property type="nucleotide sequence ID" value="NZ_CP110615.1"/>
</dbReference>
<organism evidence="11 12">
    <name type="scientific">Rhodococcus antarcticus</name>
    <dbReference type="NCBI Taxonomy" id="2987751"/>
    <lineage>
        <taxon>Bacteria</taxon>
        <taxon>Bacillati</taxon>
        <taxon>Actinomycetota</taxon>
        <taxon>Actinomycetes</taxon>
        <taxon>Mycobacteriales</taxon>
        <taxon>Nocardiaceae</taxon>
        <taxon>Rhodococcus</taxon>
    </lineage>
</organism>
<feature type="transmembrane region" description="Helical" evidence="9">
    <location>
        <begin position="166"/>
        <end position="186"/>
    </location>
</feature>
<keyword evidence="6 9" id="KW-1133">Transmembrane helix</keyword>
<evidence type="ECO:0000313" key="11">
    <source>
        <dbReference type="EMBL" id="UZJ26267.1"/>
    </source>
</evidence>
<accession>A0ABY6P3N6</accession>
<reference evidence="11" key="1">
    <citation type="submission" date="2022-10" db="EMBL/GenBank/DDBJ databases">
        <title>Rhodococcus sp.75.</title>
        <authorList>
            <person name="Sun M."/>
        </authorList>
    </citation>
    <scope>NUCLEOTIDE SEQUENCE</scope>
    <source>
        <strain evidence="11">75</strain>
    </source>
</reference>
<feature type="domain" description="RCK C-terminal" evidence="10">
    <location>
        <begin position="406"/>
        <end position="488"/>
    </location>
</feature>
<dbReference type="InterPro" id="IPR006153">
    <property type="entry name" value="Cation/H_exchanger_TM"/>
</dbReference>
<feature type="transmembrane region" description="Helical" evidence="9">
    <location>
        <begin position="304"/>
        <end position="326"/>
    </location>
</feature>
<feature type="transmembrane region" description="Helical" evidence="9">
    <location>
        <begin position="338"/>
        <end position="361"/>
    </location>
</feature>
<gene>
    <name evidence="11" type="ORF">RHODO2019_07645</name>
</gene>
<dbReference type="Gene3D" id="1.20.1530.20">
    <property type="match status" value="1"/>
</dbReference>
<keyword evidence="4" id="KW-1003">Cell membrane</keyword>
<comment type="subcellular location">
    <subcellularLocation>
        <location evidence="1">Cell membrane</location>
        <topology evidence="1">Multi-pass membrane protein</topology>
    </subcellularLocation>
</comment>
<feature type="transmembrane region" description="Helical" evidence="9">
    <location>
        <begin position="193"/>
        <end position="214"/>
    </location>
</feature>
<dbReference type="InterPro" id="IPR036721">
    <property type="entry name" value="RCK_C_sf"/>
</dbReference>
<evidence type="ECO:0000256" key="8">
    <source>
        <dbReference type="ARBA" id="ARBA00023136"/>
    </source>
</evidence>
<feature type="transmembrane region" description="Helical" evidence="9">
    <location>
        <begin position="93"/>
        <end position="117"/>
    </location>
</feature>
<evidence type="ECO:0000256" key="3">
    <source>
        <dbReference type="ARBA" id="ARBA00022449"/>
    </source>
</evidence>
<evidence type="ECO:0000256" key="7">
    <source>
        <dbReference type="ARBA" id="ARBA00023065"/>
    </source>
</evidence>
<keyword evidence="7" id="KW-0406">Ion transport</keyword>
<dbReference type="PROSITE" id="PS51202">
    <property type="entry name" value="RCK_C"/>
    <property type="match status" value="1"/>
</dbReference>
<evidence type="ECO:0000256" key="9">
    <source>
        <dbReference type="SAM" id="Phobius"/>
    </source>
</evidence>
<protein>
    <submittedName>
        <fullName evidence="11">Cation:proton antiporter</fullName>
    </submittedName>
</protein>
<keyword evidence="12" id="KW-1185">Reference proteome</keyword>
<dbReference type="SUPFAM" id="SSF116726">
    <property type="entry name" value="TrkA C-terminal domain-like"/>
    <property type="match status" value="1"/>
</dbReference>